<proteinExistence type="predicted"/>
<keyword evidence="1" id="KW-0805">Transcription regulation</keyword>
<dbReference type="GO" id="GO:0003700">
    <property type="term" value="F:DNA-binding transcription factor activity"/>
    <property type="evidence" value="ECO:0007669"/>
    <property type="project" value="InterPro"/>
</dbReference>
<dbReference type="GO" id="GO:0003677">
    <property type="term" value="F:DNA binding"/>
    <property type="evidence" value="ECO:0007669"/>
    <property type="project" value="UniProtKB-KW"/>
</dbReference>
<comment type="caution">
    <text evidence="5">The sequence shown here is derived from an EMBL/GenBank/DDBJ whole genome shotgun (WGS) entry which is preliminary data.</text>
</comment>
<accession>A0A931HVY2</accession>
<dbReference type="PANTHER" id="PTHR38445">
    <property type="entry name" value="HTH-TYPE TRANSCRIPTIONAL REPRESSOR YTRA"/>
    <property type="match status" value="1"/>
</dbReference>
<dbReference type="RefSeq" id="WP_197317042.1">
    <property type="nucleotide sequence ID" value="NZ_JADZSC010000002.1"/>
</dbReference>
<protein>
    <submittedName>
        <fullName evidence="5">GntR family transcriptional regulator</fullName>
    </submittedName>
</protein>
<dbReference type="PANTHER" id="PTHR38445:SF12">
    <property type="entry name" value="GNTR-FAMILY TRANSCRIPTIONAL REGULATOR"/>
    <property type="match status" value="1"/>
</dbReference>
<dbReference type="SMART" id="SM00345">
    <property type="entry name" value="HTH_GNTR"/>
    <property type="match status" value="1"/>
</dbReference>
<dbReference type="InterPro" id="IPR000524">
    <property type="entry name" value="Tscrpt_reg_HTH_GntR"/>
</dbReference>
<keyword evidence="6" id="KW-1185">Reference proteome</keyword>
<evidence type="ECO:0000313" key="6">
    <source>
        <dbReference type="Proteomes" id="UP000614490"/>
    </source>
</evidence>
<evidence type="ECO:0000313" key="5">
    <source>
        <dbReference type="EMBL" id="MBH0230406.1"/>
    </source>
</evidence>
<dbReference type="InterPro" id="IPR036390">
    <property type="entry name" value="WH_DNA-bd_sf"/>
</dbReference>
<dbReference type="InterPro" id="IPR036388">
    <property type="entry name" value="WH-like_DNA-bd_sf"/>
</dbReference>
<evidence type="ECO:0000259" key="4">
    <source>
        <dbReference type="PROSITE" id="PS50949"/>
    </source>
</evidence>
<name>A0A931HVY2_9BACI</name>
<reference evidence="5 6" key="1">
    <citation type="journal article" date="2005" name="Int. J. Syst. Evol. Microbiol.">
        <title>Halobacillus yeomjeoni sp. nov., isolated from a marine solar saltern in Korea.</title>
        <authorList>
            <person name="Yoon J.H."/>
            <person name="Kang S.J."/>
            <person name="Lee C.H."/>
            <person name="Oh H.W."/>
            <person name="Oh T.K."/>
        </authorList>
    </citation>
    <scope>NUCLEOTIDE SEQUENCE [LARGE SCALE GENOMIC DNA]</scope>
    <source>
        <strain evidence="5 6">KCTC 3957</strain>
    </source>
</reference>
<dbReference type="CDD" id="cd07377">
    <property type="entry name" value="WHTH_GntR"/>
    <property type="match status" value="1"/>
</dbReference>
<dbReference type="PROSITE" id="PS50949">
    <property type="entry name" value="HTH_GNTR"/>
    <property type="match status" value="1"/>
</dbReference>
<dbReference type="Pfam" id="PF00392">
    <property type="entry name" value="GntR"/>
    <property type="match status" value="1"/>
</dbReference>
<keyword evidence="2" id="KW-0238">DNA-binding</keyword>
<keyword evidence="3" id="KW-0804">Transcription</keyword>
<dbReference type="Proteomes" id="UP000614490">
    <property type="component" value="Unassembled WGS sequence"/>
</dbReference>
<organism evidence="5 6">
    <name type="scientific">Halobacillus yeomjeoni</name>
    <dbReference type="NCBI Taxonomy" id="311194"/>
    <lineage>
        <taxon>Bacteria</taxon>
        <taxon>Bacillati</taxon>
        <taxon>Bacillota</taxon>
        <taxon>Bacilli</taxon>
        <taxon>Bacillales</taxon>
        <taxon>Bacillaceae</taxon>
        <taxon>Halobacillus</taxon>
    </lineage>
</organism>
<dbReference type="AlphaFoldDB" id="A0A931HVY2"/>
<dbReference type="EMBL" id="JADZSC010000002">
    <property type="protein sequence ID" value="MBH0230406.1"/>
    <property type="molecule type" value="Genomic_DNA"/>
</dbReference>
<evidence type="ECO:0000256" key="2">
    <source>
        <dbReference type="ARBA" id="ARBA00023125"/>
    </source>
</evidence>
<gene>
    <name evidence="5" type="ORF">H0267_09305</name>
</gene>
<sequence>MFIEIDLESKDPLYAQLKNQIVAGIARGDLTPGESLPSVRALGADLGINLHTVNKAYRQLEQEGFILIQRQKGVFIHPEGVAPADEEYKNHLKKQLRPLIADSVCRSMSEEEFVNLSRELFREFANGEGGE</sequence>
<evidence type="ECO:0000256" key="1">
    <source>
        <dbReference type="ARBA" id="ARBA00023015"/>
    </source>
</evidence>
<evidence type="ECO:0000256" key="3">
    <source>
        <dbReference type="ARBA" id="ARBA00023163"/>
    </source>
</evidence>
<feature type="domain" description="HTH gntR-type" evidence="4">
    <location>
        <begin position="11"/>
        <end position="79"/>
    </location>
</feature>
<dbReference type="SUPFAM" id="SSF46785">
    <property type="entry name" value="Winged helix' DNA-binding domain"/>
    <property type="match status" value="1"/>
</dbReference>
<dbReference type="Gene3D" id="1.10.10.10">
    <property type="entry name" value="Winged helix-like DNA-binding domain superfamily/Winged helix DNA-binding domain"/>
    <property type="match status" value="1"/>
</dbReference>